<dbReference type="Proteomes" id="UP001165430">
    <property type="component" value="Unassembled WGS sequence"/>
</dbReference>
<evidence type="ECO:0000313" key="2">
    <source>
        <dbReference type="EMBL" id="MCH7415374.1"/>
    </source>
</evidence>
<dbReference type="RefSeq" id="WP_241414261.1">
    <property type="nucleotide sequence ID" value="NZ_JAKZGO010000021.1"/>
</dbReference>
<name>A0ABS9VGT9_9BACT</name>
<keyword evidence="1" id="KW-0472">Membrane</keyword>
<keyword evidence="1" id="KW-0812">Transmembrane</keyword>
<protein>
    <submittedName>
        <fullName evidence="2">SRPBCC family protein</fullName>
    </submittedName>
</protein>
<sequence length="179" mass="20837">MKILKTIGIILFLIIAIPLIAALFTKKDVHVSREITIEQPKKVVFDYMKYLKNQHNYSKWDSIDPNMERNYSGTDGEVGFIYSWKSDDPQVGIGEQEILAIDDANRIEYALRFTEPFKGESLVYLEFEALSSNKTKVIWGFDETYDYPKNILLWFFDLDKMIGDDFGIGLNNLKEIMEK</sequence>
<evidence type="ECO:0000313" key="3">
    <source>
        <dbReference type="Proteomes" id="UP001165430"/>
    </source>
</evidence>
<dbReference type="EMBL" id="JAKZGO010000021">
    <property type="protein sequence ID" value="MCH7415374.1"/>
    <property type="molecule type" value="Genomic_DNA"/>
</dbReference>
<organism evidence="2 3">
    <name type="scientific">Belliella alkalica</name>
    <dbReference type="NCBI Taxonomy" id="1730871"/>
    <lineage>
        <taxon>Bacteria</taxon>
        <taxon>Pseudomonadati</taxon>
        <taxon>Bacteroidota</taxon>
        <taxon>Cytophagia</taxon>
        <taxon>Cytophagales</taxon>
        <taxon>Cyclobacteriaceae</taxon>
        <taxon>Belliella</taxon>
    </lineage>
</organism>
<dbReference type="SUPFAM" id="SSF55961">
    <property type="entry name" value="Bet v1-like"/>
    <property type="match status" value="1"/>
</dbReference>
<proteinExistence type="predicted"/>
<keyword evidence="1" id="KW-1133">Transmembrane helix</keyword>
<dbReference type="InterPro" id="IPR023393">
    <property type="entry name" value="START-like_dom_sf"/>
</dbReference>
<keyword evidence="3" id="KW-1185">Reference proteome</keyword>
<dbReference type="CDD" id="cd07818">
    <property type="entry name" value="SRPBCC_1"/>
    <property type="match status" value="1"/>
</dbReference>
<accession>A0ABS9VGT9</accession>
<comment type="caution">
    <text evidence="2">The sequence shown here is derived from an EMBL/GenBank/DDBJ whole genome shotgun (WGS) entry which is preliminary data.</text>
</comment>
<reference evidence="2" key="1">
    <citation type="submission" date="2022-03" db="EMBL/GenBank/DDBJ databases">
        <title>De novo assembled genomes of Belliella spp. (Cyclobacteriaceae) strains.</title>
        <authorList>
            <person name="Szabo A."/>
            <person name="Korponai K."/>
            <person name="Felfoldi T."/>
        </authorList>
    </citation>
    <scope>NUCLEOTIDE SEQUENCE</scope>
    <source>
        <strain evidence="2">DSM 111903</strain>
    </source>
</reference>
<dbReference type="Gene3D" id="3.30.530.20">
    <property type="match status" value="1"/>
</dbReference>
<evidence type="ECO:0000256" key="1">
    <source>
        <dbReference type="SAM" id="Phobius"/>
    </source>
</evidence>
<feature type="transmembrane region" description="Helical" evidence="1">
    <location>
        <begin position="6"/>
        <end position="24"/>
    </location>
</feature>
<gene>
    <name evidence="2" type="ORF">MM213_17880</name>
</gene>